<dbReference type="PANTHER" id="PTHR44688:SF16">
    <property type="entry name" value="DNA-BINDING TRANSCRIPTIONAL ACTIVATOR DEVR_DOSR"/>
    <property type="match status" value="1"/>
</dbReference>
<reference evidence="5" key="1">
    <citation type="submission" date="2020-11" db="EMBL/GenBank/DDBJ databases">
        <title>Isolation and identification of active actinomycetes.</title>
        <authorList>
            <person name="Sun X."/>
        </authorList>
    </citation>
    <scope>NUCLEOTIDE SEQUENCE</scope>
    <source>
        <strain evidence="5">NEAU-A11</strain>
    </source>
</reference>
<gene>
    <name evidence="5" type="ORF">I4J89_37630</name>
</gene>
<keyword evidence="6" id="KW-1185">Reference proteome</keyword>
<comment type="caution">
    <text evidence="5">The sequence shown here is derived from an EMBL/GenBank/DDBJ whole genome shotgun (WGS) entry which is preliminary data.</text>
</comment>
<dbReference type="SUPFAM" id="SSF52540">
    <property type="entry name" value="P-loop containing nucleoside triphosphate hydrolases"/>
    <property type="match status" value="1"/>
</dbReference>
<dbReference type="EMBL" id="JADQTO010000025">
    <property type="protein sequence ID" value="MBG0567184.1"/>
    <property type="molecule type" value="Genomic_DNA"/>
</dbReference>
<dbReference type="PROSITE" id="PS50043">
    <property type="entry name" value="HTH_LUXR_2"/>
    <property type="match status" value="1"/>
</dbReference>
<dbReference type="Proteomes" id="UP000598146">
    <property type="component" value="Unassembled WGS sequence"/>
</dbReference>
<dbReference type="PANTHER" id="PTHR44688">
    <property type="entry name" value="DNA-BINDING TRANSCRIPTIONAL ACTIVATOR DEVR_DOSR"/>
    <property type="match status" value="1"/>
</dbReference>
<evidence type="ECO:0000313" key="5">
    <source>
        <dbReference type="EMBL" id="MBG0567184.1"/>
    </source>
</evidence>
<dbReference type="Gene3D" id="1.25.40.10">
    <property type="entry name" value="Tetratricopeptide repeat domain"/>
    <property type="match status" value="1"/>
</dbReference>
<proteinExistence type="predicted"/>
<keyword evidence="3" id="KW-0804">Transcription</keyword>
<keyword evidence="2" id="KW-0238">DNA-binding</keyword>
<organism evidence="5 6">
    <name type="scientific">Actinoplanes aureus</name>
    <dbReference type="NCBI Taxonomy" id="2792083"/>
    <lineage>
        <taxon>Bacteria</taxon>
        <taxon>Bacillati</taxon>
        <taxon>Actinomycetota</taxon>
        <taxon>Actinomycetes</taxon>
        <taxon>Micromonosporales</taxon>
        <taxon>Micromonosporaceae</taxon>
        <taxon>Actinoplanes</taxon>
    </lineage>
</organism>
<evidence type="ECO:0000256" key="2">
    <source>
        <dbReference type="ARBA" id="ARBA00023125"/>
    </source>
</evidence>
<dbReference type="InterPro" id="IPR059106">
    <property type="entry name" value="WHD_MalT"/>
</dbReference>
<dbReference type="Pfam" id="PF00196">
    <property type="entry name" value="GerE"/>
    <property type="match status" value="1"/>
</dbReference>
<dbReference type="Gene3D" id="1.10.10.10">
    <property type="entry name" value="Winged helix-like DNA-binding domain superfamily/Winged helix DNA-binding domain"/>
    <property type="match status" value="1"/>
</dbReference>
<name>A0A931CEL6_9ACTN</name>
<dbReference type="Pfam" id="PF13191">
    <property type="entry name" value="AAA_16"/>
    <property type="match status" value="1"/>
</dbReference>
<dbReference type="InterPro" id="IPR000792">
    <property type="entry name" value="Tscrpt_reg_LuxR_C"/>
</dbReference>
<evidence type="ECO:0000256" key="3">
    <source>
        <dbReference type="ARBA" id="ARBA00023163"/>
    </source>
</evidence>
<dbReference type="InterPro" id="IPR016032">
    <property type="entry name" value="Sig_transdc_resp-reg_C-effctor"/>
</dbReference>
<feature type="domain" description="HTH luxR-type" evidence="4">
    <location>
        <begin position="763"/>
        <end position="828"/>
    </location>
</feature>
<dbReference type="AlphaFoldDB" id="A0A931CEL6"/>
<dbReference type="RefSeq" id="WP_196418952.1">
    <property type="nucleotide sequence ID" value="NZ_JADQTO010000025.1"/>
</dbReference>
<dbReference type="SUPFAM" id="SSF46894">
    <property type="entry name" value="C-terminal effector domain of the bipartite response regulators"/>
    <property type="match status" value="1"/>
</dbReference>
<dbReference type="InterPro" id="IPR041664">
    <property type="entry name" value="AAA_16"/>
</dbReference>
<evidence type="ECO:0000313" key="6">
    <source>
        <dbReference type="Proteomes" id="UP000598146"/>
    </source>
</evidence>
<evidence type="ECO:0000256" key="1">
    <source>
        <dbReference type="ARBA" id="ARBA00023015"/>
    </source>
</evidence>
<dbReference type="SUPFAM" id="SSF48452">
    <property type="entry name" value="TPR-like"/>
    <property type="match status" value="1"/>
</dbReference>
<dbReference type="GO" id="GO:0003677">
    <property type="term" value="F:DNA binding"/>
    <property type="evidence" value="ECO:0007669"/>
    <property type="project" value="UniProtKB-KW"/>
</dbReference>
<keyword evidence="1" id="KW-0805">Transcription regulation</keyword>
<evidence type="ECO:0000259" key="4">
    <source>
        <dbReference type="PROSITE" id="PS50043"/>
    </source>
</evidence>
<dbReference type="InterPro" id="IPR036388">
    <property type="entry name" value="WH-like_DNA-bd_sf"/>
</dbReference>
<dbReference type="CDD" id="cd06170">
    <property type="entry name" value="LuxR_C_like"/>
    <property type="match status" value="1"/>
</dbReference>
<dbReference type="Pfam" id="PF25873">
    <property type="entry name" value="WHD_MalT"/>
    <property type="match status" value="1"/>
</dbReference>
<accession>A0A931CEL6</accession>
<dbReference type="InterPro" id="IPR011990">
    <property type="entry name" value="TPR-like_helical_dom_sf"/>
</dbReference>
<dbReference type="GO" id="GO:0006355">
    <property type="term" value="P:regulation of DNA-templated transcription"/>
    <property type="evidence" value="ECO:0007669"/>
    <property type="project" value="InterPro"/>
</dbReference>
<dbReference type="SMART" id="SM00421">
    <property type="entry name" value="HTH_LUXR"/>
    <property type="match status" value="1"/>
</dbReference>
<sequence>MTESARRAPADYLAVGAGRPVAPQPYLPRPRLYALLDAGVEQTVTLLRAGPGWGKTTLVTAWLAQRPEPERIAWLTVRHRHTGVSAFTGGVVAALRAAGATVSEPGDADGEAESEDALLRRLESVFDRAHEPTVLVLDDLHVLDGTAAMRALALLVAERPAGLHLILLSRSVPDLPMNPPTVGVDDLALDSDEATNLVTLYGGADASPGEGWPLGVRLAAETTGPDAIDDYLWREVVAVQPAAIRRFLLRASVVEEVSPALAETLTGVVDSLPILEELERGLGFVTSREHDGRRWFRCHGRLRAMLRRRLEMEEPDEVAGLHAAAARWYAGEIAVPEALWHAAEAADWVYLGRIVAELAVTRIVSTDRRFLVDVLRRIPPELLPTTAELCLCSALLMLFNGDYSAIPDCIRQARAMLSGEVRERRAARVALDALEAATVFRIRGDMSDLVAATGGILARLRAASVRDIPMLLQLRAIALSNKGVGLLWLGRLDQAEQYLRSGLRATRATGLELVEINAEGHLALLAYFRGSIGAAAEHADSACRLADRLGFADTAMATAAALASALVEVERDRVAEAQAMLRRALHTEANPPEATLTVVSSAVLFLLLAADDPAHAGPFLRQLRQETGPSLDAPYLRRWLDLIESEIDLALGVPEKVISRYRSRSALGPAEQAVLGRALTGVGDSTGERLLTSAAAGPNRIAAVHAWITLARLAADRGQKSRSAEAVRRATALAEPDGIRRPLRRLYPGGLDAASEHRPQTAAAELADPLSQRETEVLRFLPSVLTAQEIAGNLGVSVNTVKAHMRAIYRKLGAARRREAVDTAHRLGLL</sequence>
<protein>
    <submittedName>
        <fullName evidence="5">AAA family ATPase</fullName>
    </submittedName>
</protein>
<dbReference type="Gene3D" id="3.40.50.300">
    <property type="entry name" value="P-loop containing nucleotide triphosphate hydrolases"/>
    <property type="match status" value="1"/>
</dbReference>
<dbReference type="PRINTS" id="PR00038">
    <property type="entry name" value="HTHLUXR"/>
</dbReference>
<dbReference type="InterPro" id="IPR027417">
    <property type="entry name" value="P-loop_NTPase"/>
</dbReference>